<dbReference type="PROSITE" id="PS50883">
    <property type="entry name" value="EAL"/>
    <property type="match status" value="1"/>
</dbReference>
<dbReference type="OrthoDB" id="9790732at2"/>
<dbReference type="InterPro" id="IPR050706">
    <property type="entry name" value="Cyclic-di-GMP_PDE-like"/>
</dbReference>
<dbReference type="InterPro" id="IPR001633">
    <property type="entry name" value="EAL_dom"/>
</dbReference>
<keyword evidence="1" id="KW-1133">Transmembrane helix</keyword>
<evidence type="ECO:0000313" key="4">
    <source>
        <dbReference type="EMBL" id="ACM93203.1"/>
    </source>
</evidence>
<reference evidence="4 5" key="1">
    <citation type="journal article" date="2009" name="PLoS Genet.">
        <title>Adaptations to submarine hydrothermal environments exemplified by the genome of Nautilia profundicola.</title>
        <authorList>
            <person name="Campbell B.J."/>
            <person name="Smith J.L."/>
            <person name="Hanson T.E."/>
            <person name="Klotz M.G."/>
            <person name="Stein L.Y."/>
            <person name="Lee C.K."/>
            <person name="Wu D."/>
            <person name="Robinson J.M."/>
            <person name="Khouri H.M."/>
            <person name="Eisen J.A."/>
            <person name="Cary S.C."/>
        </authorList>
    </citation>
    <scope>NUCLEOTIDE SEQUENCE [LARGE SCALE GENOMIC DNA]</scope>
    <source>
        <strain evidence="5">ATCC BAA-1463 / DSM 18972 / AmH</strain>
    </source>
</reference>
<feature type="domain" description="EAL" evidence="2">
    <location>
        <begin position="401"/>
        <end position="638"/>
    </location>
</feature>
<keyword evidence="1" id="KW-0812">Transmembrane</keyword>
<dbReference type="PROSITE" id="PS50887">
    <property type="entry name" value="GGDEF"/>
    <property type="match status" value="1"/>
</dbReference>
<dbReference type="KEGG" id="nam:NAMH_1437"/>
<dbReference type="InterPro" id="IPR035919">
    <property type="entry name" value="EAL_sf"/>
</dbReference>
<dbReference type="GO" id="GO:0071111">
    <property type="term" value="F:cyclic-guanylate-specific phosphodiesterase activity"/>
    <property type="evidence" value="ECO:0007669"/>
    <property type="project" value="InterPro"/>
</dbReference>
<dbReference type="InterPro" id="IPR021796">
    <property type="entry name" value="Tll0287-like_dom"/>
</dbReference>
<keyword evidence="5" id="KW-1185">Reference proteome</keyword>
<dbReference type="HOGENOM" id="CLU_000445_70_46_7"/>
<dbReference type="SMART" id="SM00052">
    <property type="entry name" value="EAL"/>
    <property type="match status" value="1"/>
</dbReference>
<dbReference type="InterPro" id="IPR029787">
    <property type="entry name" value="Nucleotide_cyclase"/>
</dbReference>
<evidence type="ECO:0000259" key="2">
    <source>
        <dbReference type="PROSITE" id="PS50883"/>
    </source>
</evidence>
<proteinExistence type="predicted"/>
<evidence type="ECO:0000313" key="5">
    <source>
        <dbReference type="Proteomes" id="UP000000448"/>
    </source>
</evidence>
<name>B9L641_NAUPA</name>
<dbReference type="CDD" id="cd01949">
    <property type="entry name" value="GGDEF"/>
    <property type="match status" value="1"/>
</dbReference>
<feature type="domain" description="GGDEF" evidence="3">
    <location>
        <begin position="269"/>
        <end position="391"/>
    </location>
</feature>
<dbReference type="EMBL" id="CP001279">
    <property type="protein sequence ID" value="ACM93203.1"/>
    <property type="molecule type" value="Genomic_DNA"/>
</dbReference>
<dbReference type="Pfam" id="PF00563">
    <property type="entry name" value="EAL"/>
    <property type="match status" value="1"/>
</dbReference>
<dbReference type="Gene3D" id="3.30.450.290">
    <property type="match status" value="1"/>
</dbReference>
<dbReference type="CDD" id="cd01948">
    <property type="entry name" value="EAL"/>
    <property type="match status" value="1"/>
</dbReference>
<dbReference type="eggNOG" id="COG2200">
    <property type="taxonomic scope" value="Bacteria"/>
</dbReference>
<protein>
    <submittedName>
        <fullName evidence="4">Diguanylate cyclase/phosphodiesterase</fullName>
    </submittedName>
</protein>
<dbReference type="PANTHER" id="PTHR33121:SF79">
    <property type="entry name" value="CYCLIC DI-GMP PHOSPHODIESTERASE PDED-RELATED"/>
    <property type="match status" value="1"/>
</dbReference>
<gene>
    <name evidence="4" type="ordered locus">NAMH_1437</name>
</gene>
<dbReference type="Proteomes" id="UP000000448">
    <property type="component" value="Chromosome"/>
</dbReference>
<dbReference type="Gene3D" id="3.20.20.450">
    <property type="entry name" value="EAL domain"/>
    <property type="match status" value="1"/>
</dbReference>
<evidence type="ECO:0000256" key="1">
    <source>
        <dbReference type="SAM" id="Phobius"/>
    </source>
</evidence>
<dbReference type="Pfam" id="PF00990">
    <property type="entry name" value="GGDEF"/>
    <property type="match status" value="1"/>
</dbReference>
<dbReference type="AlphaFoldDB" id="B9L641"/>
<dbReference type="RefSeq" id="WP_015902255.1">
    <property type="nucleotide sequence ID" value="NC_012115.1"/>
</dbReference>
<dbReference type="Gene3D" id="3.30.70.270">
    <property type="match status" value="1"/>
</dbReference>
<accession>B9L641</accession>
<dbReference type="eggNOG" id="COG2199">
    <property type="taxonomic scope" value="Bacteria"/>
</dbReference>
<dbReference type="InterPro" id="IPR043128">
    <property type="entry name" value="Rev_trsase/Diguanyl_cyclase"/>
</dbReference>
<sequence>MTNLFLKMAKIIVLSLFVATAALVILYFIIYKQLIVDQIDKAKTATDSLIVMKYSQMLYKNSFADIIKIYSKKTNIDFKIHALLDDKFLPFDKQFINKLKKKKELYEIKKDTLIYYRPLIVESECIRCHGGLKRNHYTGFRLGDFIGVLEARLPIKNQIQKYNQTFMWIFIVLGIALVFTLYYFYDYMKTIREDINIILMYFKNKIEKGIYEPLKTKMKYIEFEKLKKEINTAVKSIVYYRNEMIKSYLISDLTKLPNRIKLNEDLKKEKFNLAILNINNFREINDYFGQEIGDKLIYFIGQRIKNLTKAYHINIDEFAVPLPYSKKEDNFKFIANILQELEKPYHINENEIILTFRCGMSKAKENLLTTADIALEYAKRRKEKCLCFCDIKDTIKEFEKNLKILNILVKAIKNNRIKVYYQPIVENKTKKIVKYEALVRIEDEKGNIYLPGSFLDIAKSANLYPEITKKVFKTALETFKDRKEIVSLNLDLEDFENEKIRNAVIDLIEKFPEPQRITIELLESENITESKTSIEFMRYLRDKGVKIFIDDFGSGYSNFSYLFNFEVNGFKIDGSLIKNILTDRKSQMIVETMVAFAKKGGMKIVAEYVETEEIYKKMCELDVDCSQGFYFGKPQEII</sequence>
<dbReference type="SMART" id="SM00267">
    <property type="entry name" value="GGDEF"/>
    <property type="match status" value="1"/>
</dbReference>
<dbReference type="InterPro" id="IPR000160">
    <property type="entry name" value="GGDEF_dom"/>
</dbReference>
<feature type="transmembrane region" description="Helical" evidence="1">
    <location>
        <begin position="12"/>
        <end position="31"/>
    </location>
</feature>
<dbReference type="SUPFAM" id="SSF141868">
    <property type="entry name" value="EAL domain-like"/>
    <property type="match status" value="1"/>
</dbReference>
<dbReference type="STRING" id="598659.NAMH_1437"/>
<evidence type="ECO:0000259" key="3">
    <source>
        <dbReference type="PROSITE" id="PS50887"/>
    </source>
</evidence>
<dbReference type="Pfam" id="PF11845">
    <property type="entry name" value="Tll0287-like"/>
    <property type="match status" value="1"/>
</dbReference>
<dbReference type="PANTHER" id="PTHR33121">
    <property type="entry name" value="CYCLIC DI-GMP PHOSPHODIESTERASE PDEF"/>
    <property type="match status" value="1"/>
</dbReference>
<organism evidence="4 5">
    <name type="scientific">Nautilia profundicola (strain ATCC BAA-1463 / DSM 18972 / AmH)</name>
    <dbReference type="NCBI Taxonomy" id="598659"/>
    <lineage>
        <taxon>Bacteria</taxon>
        <taxon>Pseudomonadati</taxon>
        <taxon>Campylobacterota</taxon>
        <taxon>Epsilonproteobacteria</taxon>
        <taxon>Nautiliales</taxon>
        <taxon>Nautiliaceae</taxon>
        <taxon>Nautilia</taxon>
    </lineage>
</organism>
<dbReference type="SUPFAM" id="SSF55073">
    <property type="entry name" value="Nucleotide cyclase"/>
    <property type="match status" value="1"/>
</dbReference>
<keyword evidence="1" id="KW-0472">Membrane</keyword>
<feature type="transmembrane region" description="Helical" evidence="1">
    <location>
        <begin position="166"/>
        <end position="185"/>
    </location>
</feature>